<comment type="caution">
    <text evidence="1">The sequence shown here is derived from an EMBL/GenBank/DDBJ whole genome shotgun (WGS) entry which is preliminary data.</text>
</comment>
<reference evidence="2" key="1">
    <citation type="journal article" date="2024" name="Proc. Natl. Acad. Sci. U.S.A.">
        <title>Extraordinary preservation of gene collinearity over three hundred million years revealed in homosporous lycophytes.</title>
        <authorList>
            <person name="Li C."/>
            <person name="Wickell D."/>
            <person name="Kuo L.Y."/>
            <person name="Chen X."/>
            <person name="Nie B."/>
            <person name="Liao X."/>
            <person name="Peng D."/>
            <person name="Ji J."/>
            <person name="Jenkins J."/>
            <person name="Williams M."/>
            <person name="Shu S."/>
            <person name="Plott C."/>
            <person name="Barry K."/>
            <person name="Rajasekar S."/>
            <person name="Grimwood J."/>
            <person name="Han X."/>
            <person name="Sun S."/>
            <person name="Hou Z."/>
            <person name="He W."/>
            <person name="Dai G."/>
            <person name="Sun C."/>
            <person name="Schmutz J."/>
            <person name="Leebens-Mack J.H."/>
            <person name="Li F.W."/>
            <person name="Wang L."/>
        </authorList>
    </citation>
    <scope>NUCLEOTIDE SEQUENCE [LARGE SCALE GENOMIC DNA]</scope>
    <source>
        <strain evidence="2">cv. PW_Plant_1</strain>
    </source>
</reference>
<organism evidence="1 2">
    <name type="scientific">Diphasiastrum complanatum</name>
    <name type="common">Issler's clubmoss</name>
    <name type="synonym">Lycopodium complanatum</name>
    <dbReference type="NCBI Taxonomy" id="34168"/>
    <lineage>
        <taxon>Eukaryota</taxon>
        <taxon>Viridiplantae</taxon>
        <taxon>Streptophyta</taxon>
        <taxon>Embryophyta</taxon>
        <taxon>Tracheophyta</taxon>
        <taxon>Lycopodiopsida</taxon>
        <taxon>Lycopodiales</taxon>
        <taxon>Lycopodiaceae</taxon>
        <taxon>Lycopodioideae</taxon>
        <taxon>Diphasiastrum</taxon>
    </lineage>
</organism>
<dbReference type="EMBL" id="CM055109">
    <property type="protein sequence ID" value="KAJ7522321.1"/>
    <property type="molecule type" value="Genomic_DNA"/>
</dbReference>
<dbReference type="Proteomes" id="UP001162992">
    <property type="component" value="Chromosome 18"/>
</dbReference>
<gene>
    <name evidence="1" type="ORF">O6H91_18G006400</name>
</gene>
<sequence length="1029" mass="115104">MSTGRFMLYCGKYRIRMFSIQRARFEENQAFHKPPKKDLRAWTSLIALHSKQGHHKEAIRLYFEMKETGIRPNGYVYVATLKACASAAALEQGRQIHSDIIANGFELNTFVCSTLINMYAKCNCLEEARHCFDNVCQRDLVSWNVMIGGYSRHGLGKQALELFETMQQEGIRPDTVTFVNILKACSSKAFIREGRLIHAKIVSHNLGSDVRIGNSLIDMYAKCGSIAEACQVFEKLQGRDVISWNSMIGAYTQHGQGQEALQLYAEMNRQGMKPNNITFRSVLKACASRGALDEGKKIHTQMINNGLHLDLLIGSSLVDMYVNCQSFDLALKVFYSLPVRDLVLWNTIITGYAQHGHGKHALELFRQMQKEGVNPDGITYVSILKACGSIAALELGRSVHDQLSEEELQADLILANALIDMYAKSGTLDEARKVFDKLQHRDVVSYNVLIVGYAQHGLGEQAVEVFENMKEEGISPNVVTFVSVLKVCGCIGCLNQGELIHAQIIEQGYEEDLHVSKSLIDMYFKCGSLDEACKVFTKLPVRNVLLWNTFTAGYVQHGLNLEALQIFHQMQWSGTRPDCGTFAVVLKACSNLQAIEKGKAIHAQIIDMGLESDVSIGNILIEMYGKCGRLNEAWEVFDRLPVNDMLSWNVLITGYVENGFYEQALKLFDILLSKGMAPNEIMCLSILRACGNMVNKKYGQSVHNLIIQSDYATDKFLGSALVDMYIKCDSLNEAHEVFESYSDRDVVLWNVMIAGYVHRGLGHRVFDLFKRMLQEGVRPTCITFLSILKACGNAAILNEGKFIHSEIVKNGFQLNLSVGNALIDMYCNCGSLDDAQHLFDSFPERDPISWNAMIAGYAQHGLAEQALQCFGKMLQEGVKPNEATFVSVLSACSHGSLLEDGFLFFHAISNHMSSVLSRQHYACMVDLLCRAGKLLEVEKFINMIPIQPEAVMWMSVLGACQSHRDVELGRRCFECIMKLDPRNTAAYVLMSNIYAASGRWEEKAELRTKMEIAGAMKTIPGCTWIGSNE</sequence>
<evidence type="ECO:0000313" key="2">
    <source>
        <dbReference type="Proteomes" id="UP001162992"/>
    </source>
</evidence>
<accession>A0ACC2AXR6</accession>
<keyword evidence="2" id="KW-1185">Reference proteome</keyword>
<evidence type="ECO:0000313" key="1">
    <source>
        <dbReference type="EMBL" id="KAJ7522321.1"/>
    </source>
</evidence>
<protein>
    <submittedName>
        <fullName evidence="1">Uncharacterized protein</fullName>
    </submittedName>
</protein>
<name>A0ACC2AXR6_DIPCM</name>
<proteinExistence type="predicted"/>